<feature type="compositionally biased region" description="Basic and acidic residues" evidence="3">
    <location>
        <begin position="13"/>
        <end position="22"/>
    </location>
</feature>
<comment type="caution">
    <text evidence="5">The sequence shown here is derived from an EMBL/GenBank/DDBJ whole genome shotgun (WGS) entry which is preliminary data.</text>
</comment>
<feature type="domain" description="K Homology" evidence="4">
    <location>
        <begin position="384"/>
        <end position="457"/>
    </location>
</feature>
<evidence type="ECO:0000256" key="1">
    <source>
        <dbReference type="ARBA" id="ARBA00022737"/>
    </source>
</evidence>
<protein>
    <submittedName>
        <fullName evidence="5">KH domain-containing protein</fullName>
    </submittedName>
</protein>
<dbReference type="OrthoDB" id="752362at2759"/>
<dbReference type="EMBL" id="SWLB01000007">
    <property type="protein sequence ID" value="KAF3336717.1"/>
    <property type="molecule type" value="Genomic_DNA"/>
</dbReference>
<dbReference type="AlphaFoldDB" id="A0A833VEQ0"/>
<evidence type="ECO:0000313" key="5">
    <source>
        <dbReference type="EMBL" id="KAF3336717.1"/>
    </source>
</evidence>
<dbReference type="Gene3D" id="3.30.1370.10">
    <property type="entry name" value="K Homology domain, type 1"/>
    <property type="match status" value="5"/>
</dbReference>
<feature type="domain" description="K Homology" evidence="4">
    <location>
        <begin position="556"/>
        <end position="626"/>
    </location>
</feature>
<dbReference type="GO" id="GO:0003723">
    <property type="term" value="F:RNA binding"/>
    <property type="evidence" value="ECO:0007669"/>
    <property type="project" value="UniProtKB-UniRule"/>
</dbReference>
<dbReference type="Pfam" id="PF00013">
    <property type="entry name" value="KH_1"/>
    <property type="match status" value="5"/>
</dbReference>
<evidence type="ECO:0000259" key="4">
    <source>
        <dbReference type="SMART" id="SM00322"/>
    </source>
</evidence>
<evidence type="ECO:0000256" key="3">
    <source>
        <dbReference type="SAM" id="MobiDB-lite"/>
    </source>
</evidence>
<feature type="region of interest" description="Disordered" evidence="3">
    <location>
        <begin position="1"/>
        <end position="39"/>
    </location>
</feature>
<keyword evidence="6" id="KW-1185">Reference proteome</keyword>
<dbReference type="InterPro" id="IPR004088">
    <property type="entry name" value="KH_dom_type_1"/>
</dbReference>
<feature type="compositionally biased region" description="Polar residues" evidence="3">
    <location>
        <begin position="468"/>
        <end position="477"/>
    </location>
</feature>
<dbReference type="SUPFAM" id="SSF54791">
    <property type="entry name" value="Eukaryotic type KH-domain (KH-domain type I)"/>
    <property type="match status" value="5"/>
</dbReference>
<dbReference type="CDD" id="cd22459">
    <property type="entry name" value="KH-I_PEPPER_rpt1_like"/>
    <property type="match status" value="1"/>
</dbReference>
<organism evidence="5 6">
    <name type="scientific">Carex littledalei</name>
    <dbReference type="NCBI Taxonomy" id="544730"/>
    <lineage>
        <taxon>Eukaryota</taxon>
        <taxon>Viridiplantae</taxon>
        <taxon>Streptophyta</taxon>
        <taxon>Embryophyta</taxon>
        <taxon>Tracheophyta</taxon>
        <taxon>Spermatophyta</taxon>
        <taxon>Magnoliopsida</taxon>
        <taxon>Liliopsida</taxon>
        <taxon>Poales</taxon>
        <taxon>Cyperaceae</taxon>
        <taxon>Cyperoideae</taxon>
        <taxon>Cariceae</taxon>
        <taxon>Carex</taxon>
        <taxon>Carex subgen. Euthyceras</taxon>
    </lineage>
</organism>
<accession>A0A833VEQ0</accession>
<keyword evidence="1" id="KW-0677">Repeat</keyword>
<dbReference type="CDD" id="cd22462">
    <property type="entry name" value="KH-I_HEN4_like_rpt5"/>
    <property type="match status" value="1"/>
</dbReference>
<feature type="compositionally biased region" description="Low complexity" evidence="3">
    <location>
        <begin position="487"/>
        <end position="502"/>
    </location>
</feature>
<dbReference type="PROSITE" id="PS50084">
    <property type="entry name" value="KH_TYPE_1"/>
    <property type="match status" value="5"/>
</dbReference>
<sequence length="628" mass="68145">MGETGKRFRRRRDHDDRSDNRGNFKRRHTESNLEASGSDGNKPVVFRIICPDTVIGSVIGKGGKVINTIRHETRAKVKVMDPYLGSDKRVITISSPGLDRDLTDVDEFSAGLELLCPAQEALVKVHEAIVDALANARENDKRNVSKEEVWLLVPASQAAGVIGKGGSTIKRVRSSARAAIKVSPKDPSDTTHSCALEFDNFLHISGEPESVKRALFIISFVMCKFLPKEEIPLEASVPQDLAPSIIIPSDMPVYPSGGFFQPTDPARPGLTPHVAELPQFSDMTSGLYAPPVPVATIPPARSEELVVRVLCPRNKIGRVIGKGGSTVKNIRQATGARIDVDDNYKEVDASLITVISSEGTNDMKSSGVEAVLSLQEKISDEDKENAVMQLLVPKKIIGCLIGKGGNIINDMRRKTNADIHITKDDPKRANSPDELVQVSGEVASVRDALVHIVLRLREDALRDRDETVNSSRDTMSSKPALPSVDVPYPSSGLPPLSSGLPSAQPHLSYDRRAPFDVDRNLGIYPSTGLYGYNSMPVDDSRYGAIPSYSSKSFVGALPYVEMVIPGNAMPKVMGKGGSNLDNIRRISGARIEIVDSKSSHYECIAQISGTPQQQQSAEDLIKAFILST</sequence>
<dbReference type="PANTHER" id="PTHR10288">
    <property type="entry name" value="KH DOMAIN CONTAINING RNA BINDING PROTEIN"/>
    <property type="match status" value="1"/>
</dbReference>
<feature type="domain" description="K Homology" evidence="4">
    <location>
        <begin position="42"/>
        <end position="134"/>
    </location>
</feature>
<evidence type="ECO:0000256" key="2">
    <source>
        <dbReference type="PROSITE-ProRule" id="PRU00117"/>
    </source>
</evidence>
<feature type="domain" description="K Homology" evidence="4">
    <location>
        <begin position="145"/>
        <end position="223"/>
    </location>
</feature>
<dbReference type="InterPro" id="IPR004087">
    <property type="entry name" value="KH_dom"/>
</dbReference>
<keyword evidence="2" id="KW-0694">RNA-binding</keyword>
<evidence type="ECO:0000313" key="6">
    <source>
        <dbReference type="Proteomes" id="UP000623129"/>
    </source>
</evidence>
<dbReference type="InterPro" id="IPR036612">
    <property type="entry name" value="KH_dom_type_1_sf"/>
</dbReference>
<dbReference type="SMART" id="SM00322">
    <property type="entry name" value="KH"/>
    <property type="match status" value="5"/>
</dbReference>
<gene>
    <name evidence="5" type="ORF">FCM35_KLT19303</name>
</gene>
<feature type="region of interest" description="Disordered" evidence="3">
    <location>
        <begin position="464"/>
        <end position="507"/>
    </location>
</feature>
<feature type="domain" description="K Homology" evidence="4">
    <location>
        <begin position="303"/>
        <end position="376"/>
    </location>
</feature>
<dbReference type="Proteomes" id="UP000623129">
    <property type="component" value="Unassembled WGS sequence"/>
</dbReference>
<reference evidence="5" key="1">
    <citation type="submission" date="2020-01" db="EMBL/GenBank/DDBJ databases">
        <title>Genome sequence of Kobresia littledalei, the first chromosome-level genome in the family Cyperaceae.</title>
        <authorList>
            <person name="Qu G."/>
        </authorList>
    </citation>
    <scope>NUCLEOTIDE SEQUENCE</scope>
    <source>
        <strain evidence="5">C.B.Clarke</strain>
        <tissue evidence="5">Leaf</tissue>
    </source>
</reference>
<proteinExistence type="predicted"/>
<name>A0A833VEQ0_9POAL</name>